<organism evidence="1 2">
    <name type="scientific">Sphingomonas qomolangmaensis</name>
    <dbReference type="NCBI Taxonomy" id="2918765"/>
    <lineage>
        <taxon>Bacteria</taxon>
        <taxon>Pseudomonadati</taxon>
        <taxon>Pseudomonadota</taxon>
        <taxon>Alphaproteobacteria</taxon>
        <taxon>Sphingomonadales</taxon>
        <taxon>Sphingomonadaceae</taxon>
        <taxon>Sphingomonas</taxon>
    </lineage>
</organism>
<dbReference type="PANTHER" id="PTHR36109:SF2">
    <property type="entry name" value="MEMBRANE PROTEIN"/>
    <property type="match status" value="1"/>
</dbReference>
<evidence type="ECO:0000313" key="2">
    <source>
        <dbReference type="Proteomes" id="UP001058533"/>
    </source>
</evidence>
<dbReference type="EMBL" id="CP101740">
    <property type="protein sequence ID" value="UUL83276.1"/>
    <property type="molecule type" value="Genomic_DNA"/>
</dbReference>
<accession>A0ABY5LBF0</accession>
<gene>
    <name evidence="1" type="ORF">NMP03_03320</name>
</gene>
<dbReference type="RefSeq" id="WP_256507119.1">
    <property type="nucleotide sequence ID" value="NZ_CP101740.1"/>
</dbReference>
<dbReference type="InterPro" id="IPR052948">
    <property type="entry name" value="Low_temp-induced_all0457"/>
</dbReference>
<proteinExistence type="predicted"/>
<protein>
    <recommendedName>
        <fullName evidence="3">General stress protein 17M-like domain-containing protein</fullName>
    </recommendedName>
</protein>
<evidence type="ECO:0000313" key="1">
    <source>
        <dbReference type="EMBL" id="UUL83276.1"/>
    </source>
</evidence>
<dbReference type="PANTHER" id="PTHR36109">
    <property type="entry name" value="MEMBRANE PROTEIN-RELATED"/>
    <property type="match status" value="1"/>
</dbReference>
<name>A0ABY5LBF0_9SPHN</name>
<evidence type="ECO:0008006" key="3">
    <source>
        <dbReference type="Google" id="ProtNLM"/>
    </source>
</evidence>
<dbReference type="Proteomes" id="UP001058533">
    <property type="component" value="Chromosome"/>
</dbReference>
<reference evidence="1" key="1">
    <citation type="submission" date="2022-07" db="EMBL/GenBank/DDBJ databases">
        <title>Sphingomonas sp. nov., a novel bacterium isolated from the north slope of the Mount Everest.</title>
        <authorList>
            <person name="Cui X."/>
            <person name="Liu Y."/>
        </authorList>
    </citation>
    <scope>NUCLEOTIDE SEQUENCE</scope>
    <source>
        <strain evidence="1">S5-59</strain>
    </source>
</reference>
<keyword evidence="2" id="KW-1185">Reference proteome</keyword>
<sequence>MTTNVASAMFDTPAEADRAVADLRQAGVPDAALSIVTRHDGVNSTAHGDGEAVDDGQGSVMRGILGGGALGAGLGIAALAIPGVGPLVAAGAIAATAVPGAMAVGAAAGAVAGTANETLLNHGIDEEDAGYYGDHLGRGGVLVSVEANSGTVSGETVTDILYRNGGHSSRRSRLTT</sequence>